<dbReference type="InParanoid" id="C7YKP2"/>
<feature type="region of interest" description="Disordered" evidence="1">
    <location>
        <begin position="1"/>
        <end position="99"/>
    </location>
</feature>
<reference evidence="2 3" key="1">
    <citation type="journal article" date="2009" name="PLoS Genet.">
        <title>The genome of Nectria haematococca: contribution of supernumerary chromosomes to gene expansion.</title>
        <authorList>
            <person name="Coleman J.J."/>
            <person name="Rounsley S.D."/>
            <person name="Rodriguez-Carres M."/>
            <person name="Kuo A."/>
            <person name="Wasmann C.C."/>
            <person name="Grimwood J."/>
            <person name="Schmutz J."/>
            <person name="Taga M."/>
            <person name="White G.J."/>
            <person name="Zhou S."/>
            <person name="Schwartz D.C."/>
            <person name="Freitag M."/>
            <person name="Ma L.J."/>
            <person name="Danchin E.G."/>
            <person name="Henrissat B."/>
            <person name="Coutinho P.M."/>
            <person name="Nelson D.R."/>
            <person name="Straney D."/>
            <person name="Napoli C.A."/>
            <person name="Barker B.M."/>
            <person name="Gribskov M."/>
            <person name="Rep M."/>
            <person name="Kroken S."/>
            <person name="Molnar I."/>
            <person name="Rensing C."/>
            <person name="Kennell J.C."/>
            <person name="Zamora J."/>
            <person name="Farman M.L."/>
            <person name="Selker E.U."/>
            <person name="Salamov A."/>
            <person name="Shapiro H."/>
            <person name="Pangilinan J."/>
            <person name="Lindquist E."/>
            <person name="Lamers C."/>
            <person name="Grigoriev I.V."/>
            <person name="Geiser D.M."/>
            <person name="Covert S.F."/>
            <person name="Temporini E."/>
            <person name="Vanetten H.D."/>
        </authorList>
    </citation>
    <scope>NUCLEOTIDE SEQUENCE [LARGE SCALE GENOMIC DNA]</scope>
    <source>
        <strain evidence="3">ATCC MYA-4622 / CBS 123669 / FGSC 9596 / NRRL 45880 / 77-13-4</strain>
    </source>
</reference>
<evidence type="ECO:0000313" key="3">
    <source>
        <dbReference type="Proteomes" id="UP000005206"/>
    </source>
</evidence>
<dbReference type="AlphaFoldDB" id="C7YKP2"/>
<dbReference type="EMBL" id="GG698896">
    <property type="protein sequence ID" value="EEU47773.1"/>
    <property type="molecule type" value="Genomic_DNA"/>
</dbReference>
<name>C7YKP2_FUSV7</name>
<sequence>MPDFTFVVSDGTSKRPSASTRSHAVKTGLQHKSQAIDPGGSKDSQLTIRQKDTLKGRFRVSNGPRKSQQVSNKEKQAAKASKLKTVQSRSTKDFANSSGHVTADHLDAGTYPNTPWDLFKAPGQGRGDPFSAFPIPLSDNDDKLIRFFISRFDLRATIAYIRKQWWEGYAFSDPLLMHTTLGLAAALWSQLLPDPRRVANEGWH</sequence>
<proteinExistence type="predicted"/>
<evidence type="ECO:0000256" key="1">
    <source>
        <dbReference type="SAM" id="MobiDB-lite"/>
    </source>
</evidence>
<dbReference type="STRING" id="660122.C7YKP2"/>
<dbReference type="OrthoDB" id="4158087at2759"/>
<accession>C7YKP2</accession>
<gene>
    <name evidence="2" type="ORF">NECHADRAFT_74677</name>
</gene>
<evidence type="ECO:0000313" key="2">
    <source>
        <dbReference type="EMBL" id="EEU47773.1"/>
    </source>
</evidence>
<keyword evidence="3" id="KW-1185">Reference proteome</keyword>
<dbReference type="GeneID" id="9676818"/>
<feature type="compositionally biased region" description="Polar residues" evidence="1">
    <location>
        <begin position="10"/>
        <end position="22"/>
    </location>
</feature>
<dbReference type="Proteomes" id="UP000005206">
    <property type="component" value="Chromosome 1"/>
</dbReference>
<dbReference type="KEGG" id="nhe:NECHADRAFT_74677"/>
<dbReference type="VEuPathDB" id="FungiDB:NECHADRAFT_74677"/>
<organism evidence="2 3">
    <name type="scientific">Fusarium vanettenii (strain ATCC MYA-4622 / CBS 123669 / FGSC 9596 / NRRL 45880 / 77-13-4)</name>
    <name type="common">Fusarium solani subsp. pisi</name>
    <dbReference type="NCBI Taxonomy" id="660122"/>
    <lineage>
        <taxon>Eukaryota</taxon>
        <taxon>Fungi</taxon>
        <taxon>Dikarya</taxon>
        <taxon>Ascomycota</taxon>
        <taxon>Pezizomycotina</taxon>
        <taxon>Sordariomycetes</taxon>
        <taxon>Hypocreomycetidae</taxon>
        <taxon>Hypocreales</taxon>
        <taxon>Nectriaceae</taxon>
        <taxon>Fusarium</taxon>
        <taxon>Fusarium solani species complex</taxon>
        <taxon>Fusarium vanettenii</taxon>
    </lineage>
</organism>
<feature type="compositionally biased region" description="Polar residues" evidence="1">
    <location>
        <begin position="84"/>
        <end position="99"/>
    </location>
</feature>
<dbReference type="HOGENOM" id="CLU_1343583_0_0_1"/>
<dbReference type="RefSeq" id="XP_003053486.1">
    <property type="nucleotide sequence ID" value="XM_003053440.1"/>
</dbReference>
<protein>
    <submittedName>
        <fullName evidence="2">Uncharacterized protein</fullName>
    </submittedName>
</protein>